<proteinExistence type="predicted"/>
<name>A0A9Q0S451_9DIPT</name>
<comment type="caution">
    <text evidence="1">The sequence shown here is derived from an EMBL/GenBank/DDBJ whole genome shotgun (WGS) entry which is preliminary data.</text>
</comment>
<dbReference type="GO" id="GO:0031146">
    <property type="term" value="P:SCF-dependent proteasomal ubiquitin-dependent protein catabolic process"/>
    <property type="evidence" value="ECO:0007669"/>
    <property type="project" value="TreeGrafter"/>
</dbReference>
<dbReference type="EMBL" id="WJQU01000002">
    <property type="protein sequence ID" value="KAJ6643273.1"/>
    <property type="molecule type" value="Genomic_DNA"/>
</dbReference>
<dbReference type="GO" id="GO:0019005">
    <property type="term" value="C:SCF ubiquitin ligase complex"/>
    <property type="evidence" value="ECO:0007669"/>
    <property type="project" value="TreeGrafter"/>
</dbReference>
<protein>
    <recommendedName>
        <fullName evidence="3">F-box domain-containing protein</fullName>
    </recommendedName>
</protein>
<dbReference type="PANTHER" id="PTHR13318">
    <property type="entry name" value="PARTNER OF PAIRED, ISOFORM B-RELATED"/>
    <property type="match status" value="1"/>
</dbReference>
<dbReference type="OrthoDB" id="7794318at2759"/>
<dbReference type="Proteomes" id="UP001151699">
    <property type="component" value="Chromosome B"/>
</dbReference>
<sequence length="756" mass="88339">MMSADQKTRRIKFEGFPLEIKLNIFIHCDDTTLLNLSWACESFAEIAKFAFGRKYQSRLYRMIGEETKTQKKIDHRAILTRLSKSLNGLHIEGINIKNEKWLRDIVARNAQSMLHLTLIRCVVSIEEFFRLSPWLSSCEIRNICISITDGWSMLKLPNLKHLRFESNTVENEALNNFFGLNRRLESLEIDFDLVDNIYDKLHNLRHLHIIFPKSTRHKLTVISLNFLQSLHLENIAPSQVENILTAFRKGCNNIKHLKVQMPEYLYLVENMVNAANDCSDVIVQSICFFEKLTSLQIRNMPCFKSKHIIMLQTNLLSITELTLSIKLPSNIDGIPLTQEKIEHEIIFILSNSPNMKELDVVVPYHHAAPEDPYPFAYSFFARFLNAIRNNRHNIKLRVESDKNQRQVIFYKDKLLYKKPRETKFTLIHWTGYDPDRSKSKGAIFALDDKCLWRIFGQMDSNSLIAFYQTCSYFRKKCAAYVKELEFEFSSTDFDSIKTLVVLGKHFDAIKLIFDGTKDTKLIDVMNKNCRNLRRLTIINKIPNVCGKFMNAYYSLPNLEILHYVDGTQDHKIISGFSLLPKLRYLNVECSGPIYLHPNIIRKEDFYFTSLTALRITLDCWDRSVYHYGTPIQFLNGLSAKVNMQLQYLEINICNNVDYRYTNLVQEIKTQLTEAIIKFPNLLTLHIGGFTASFLDTNLLFAVCNEMTNLYMELSFIPQTERDKTFLHIQMHCKRLNKVEKHVRGTWYMIRGSYQST</sequence>
<evidence type="ECO:0000313" key="2">
    <source>
        <dbReference type="Proteomes" id="UP001151699"/>
    </source>
</evidence>
<dbReference type="AlphaFoldDB" id="A0A9Q0S451"/>
<dbReference type="Gene3D" id="3.80.10.10">
    <property type="entry name" value="Ribonuclease Inhibitor"/>
    <property type="match status" value="2"/>
</dbReference>
<evidence type="ECO:0000313" key="1">
    <source>
        <dbReference type="EMBL" id="KAJ6643273.1"/>
    </source>
</evidence>
<dbReference type="PANTHER" id="PTHR13318:SF190">
    <property type="entry name" value="PARTNER OF PAIRED, ISOFORM B"/>
    <property type="match status" value="1"/>
</dbReference>
<reference evidence="1" key="1">
    <citation type="submission" date="2022-07" db="EMBL/GenBank/DDBJ databases">
        <authorList>
            <person name="Trinca V."/>
            <person name="Uliana J.V.C."/>
            <person name="Torres T.T."/>
            <person name="Ward R.J."/>
            <person name="Monesi N."/>
        </authorList>
    </citation>
    <scope>NUCLEOTIDE SEQUENCE</scope>
    <source>
        <strain evidence="1">HSMRA1968</strain>
        <tissue evidence="1">Whole embryos</tissue>
    </source>
</reference>
<accession>A0A9Q0S451</accession>
<gene>
    <name evidence="1" type="ORF">Bhyg_08231</name>
</gene>
<dbReference type="InterPro" id="IPR032675">
    <property type="entry name" value="LRR_dom_sf"/>
</dbReference>
<organism evidence="1 2">
    <name type="scientific">Pseudolycoriella hygida</name>
    <dbReference type="NCBI Taxonomy" id="35572"/>
    <lineage>
        <taxon>Eukaryota</taxon>
        <taxon>Metazoa</taxon>
        <taxon>Ecdysozoa</taxon>
        <taxon>Arthropoda</taxon>
        <taxon>Hexapoda</taxon>
        <taxon>Insecta</taxon>
        <taxon>Pterygota</taxon>
        <taxon>Neoptera</taxon>
        <taxon>Endopterygota</taxon>
        <taxon>Diptera</taxon>
        <taxon>Nematocera</taxon>
        <taxon>Sciaroidea</taxon>
        <taxon>Sciaridae</taxon>
        <taxon>Pseudolycoriella</taxon>
    </lineage>
</organism>
<evidence type="ECO:0008006" key="3">
    <source>
        <dbReference type="Google" id="ProtNLM"/>
    </source>
</evidence>
<dbReference type="SUPFAM" id="SSF52047">
    <property type="entry name" value="RNI-like"/>
    <property type="match status" value="2"/>
</dbReference>
<keyword evidence="2" id="KW-1185">Reference proteome</keyword>